<gene>
    <name evidence="3" type="ORF">DDF84_029160</name>
</gene>
<dbReference type="SUPFAM" id="SSF52151">
    <property type="entry name" value="FabD/lysophospholipase-like"/>
    <property type="match status" value="2"/>
</dbReference>
<sequence length="927" mass="99672">MPGEDHGWEEEAARVAHRRRALDIPEVAGTDGRNRALALSGGGIRSATFCLGVMQALAEAPAPDATPNATREATPEATPNTSATPADTPGTRSLLAQFDYLSTVSGGGYIGSFFTSLFVPGRLRRGTSPLQAAQDAYRTLQYEPPGRIRTGDVYSDAPGRAAVAWLRENGRYLTPTGAGDNLYAAAVIVRNWMAMQYVIGSALLVLLAALALGLHKATGTWPGLWQGEMDLLHDARQAINDGDLGIWWSSYLWMPVVSTVLFVLPPGIAYWLVYPTSDNPQQPVRALNGAVLLTMLLGALFLAASLWFQAIEPNMRVAYACFVIGVLAWLGVAACLVMLMPAPRTVTNYRVRATRVLRSAMGFTAVLAALGLADTVARTCYLYSFMAAHPWAAIGPAGALGGLVWLVRYGATLFDDGKQGATDSVWRSLLSRLPVSLLAGLVAALVALLVFVLWSWIVLWVRWDGGEPVDWHVFGKAWTTAALATLTLLALCMAIVVGRFAGFLNLSTLQSFYAARLTRAYLGASNGNRFSTPATDRAARQRFSVAEPAPDDALSLNDYYDPRVLAPLHLINVTMNQTVDPAEQLVQRDRKGKPLCIGPGPALVQPGNAQQLPADAYVRFTVDGQLCCAKSQQPAGAATRSIEMAQARTVGDWIAISGAAISTGLGRATTLGTSLLLGLANLRLGIWWPSNMAEGGSCAVPSAMRRPDIEQRLHPALGVITGLFRTQYYLACELAARFHGTRRRWQYLSDGGHFENTAIYELLRPERRVGLIVVCDCGCDGDYRFGDLANLIRLARIDFGLEIVVDQAAPDDAVLGPVFGTPDDFAANAPPESRDKVAILLNVHIAGQAGAPDSAPITRIVLLKPRLTPSAPADVRQYGAIHPAFPQEGTADQFFDEAQWESYRALGVAIGRRIASGAVASRLFSHV</sequence>
<keyword evidence="2" id="KW-1133">Transmembrane helix</keyword>
<dbReference type="GO" id="GO:0005829">
    <property type="term" value="C:cytosol"/>
    <property type="evidence" value="ECO:0007669"/>
    <property type="project" value="TreeGrafter"/>
</dbReference>
<dbReference type="Proteomes" id="UP000253772">
    <property type="component" value="Chromosome c2"/>
</dbReference>
<dbReference type="Gene3D" id="3.40.1090.10">
    <property type="entry name" value="Cytosolic phospholipase A2 catalytic domain"/>
    <property type="match status" value="2"/>
</dbReference>
<evidence type="ECO:0000256" key="1">
    <source>
        <dbReference type="SAM" id="MobiDB-lite"/>
    </source>
</evidence>
<name>A0A482J208_9BURK</name>
<dbReference type="PANTHER" id="PTHR10728">
    <property type="entry name" value="CYTOSOLIC PHOSPHOLIPASE A2"/>
    <property type="match status" value="1"/>
</dbReference>
<evidence type="ECO:0000256" key="2">
    <source>
        <dbReference type="SAM" id="Phobius"/>
    </source>
</evidence>
<feature type="transmembrane region" description="Helical" evidence="2">
    <location>
        <begin position="391"/>
        <end position="414"/>
    </location>
</feature>
<evidence type="ECO:0000313" key="3">
    <source>
        <dbReference type="EMBL" id="QBP13657.1"/>
    </source>
</evidence>
<feature type="compositionally biased region" description="Polar residues" evidence="1">
    <location>
        <begin position="67"/>
        <end position="85"/>
    </location>
</feature>
<dbReference type="InterPro" id="IPR016035">
    <property type="entry name" value="Acyl_Trfase/lysoPLipase"/>
</dbReference>
<organism evidence="3 4">
    <name type="scientific">Cupriavidus metallidurans</name>
    <dbReference type="NCBI Taxonomy" id="119219"/>
    <lineage>
        <taxon>Bacteria</taxon>
        <taxon>Pseudomonadati</taxon>
        <taxon>Pseudomonadota</taxon>
        <taxon>Betaproteobacteria</taxon>
        <taxon>Burkholderiales</taxon>
        <taxon>Burkholderiaceae</taxon>
        <taxon>Cupriavidus</taxon>
    </lineage>
</organism>
<feature type="transmembrane region" description="Helical" evidence="2">
    <location>
        <begin position="435"/>
        <end position="457"/>
    </location>
</feature>
<accession>A0A482J208</accession>
<dbReference type="RefSeq" id="WP_024570589.1">
    <property type="nucleotide sequence ID" value="NZ_CP037901.1"/>
</dbReference>
<feature type="transmembrane region" description="Helical" evidence="2">
    <location>
        <begin position="286"/>
        <end position="311"/>
    </location>
</feature>
<feature type="transmembrane region" description="Helical" evidence="2">
    <location>
        <begin position="251"/>
        <end position="274"/>
    </location>
</feature>
<feature type="transmembrane region" description="Helical" evidence="2">
    <location>
        <begin position="477"/>
        <end position="497"/>
    </location>
</feature>
<feature type="transmembrane region" description="Helical" evidence="2">
    <location>
        <begin position="360"/>
        <end position="385"/>
    </location>
</feature>
<dbReference type="OrthoDB" id="100544at2"/>
<protein>
    <recommendedName>
        <fullName evidence="5">PNPLA domain-containing protein</fullName>
    </recommendedName>
</protein>
<keyword evidence="2" id="KW-0472">Membrane</keyword>
<evidence type="ECO:0008006" key="5">
    <source>
        <dbReference type="Google" id="ProtNLM"/>
    </source>
</evidence>
<reference evidence="3 4" key="1">
    <citation type="submission" date="2019-03" db="EMBL/GenBank/DDBJ databases">
        <title>Comparative insights into the high quality Complete genome sequence of highly metal resistant Cupriavidus metallidurans strain BS1 isolated from a gold-copper mine.</title>
        <authorList>
            <person name="Mazhar H.S."/>
            <person name="Rensing C."/>
        </authorList>
    </citation>
    <scope>NUCLEOTIDE SEQUENCE [LARGE SCALE GENOMIC DNA]</scope>
    <source>
        <strain evidence="3 4">BS1</strain>
    </source>
</reference>
<dbReference type="GO" id="GO:0046475">
    <property type="term" value="P:glycerophospholipid catabolic process"/>
    <property type="evidence" value="ECO:0007669"/>
    <property type="project" value="TreeGrafter"/>
</dbReference>
<proteinExistence type="predicted"/>
<keyword evidence="2" id="KW-0812">Transmembrane</keyword>
<feature type="transmembrane region" description="Helical" evidence="2">
    <location>
        <begin position="317"/>
        <end position="339"/>
    </location>
</feature>
<dbReference type="PANTHER" id="PTHR10728:SF40">
    <property type="entry name" value="PATATIN FAMILY PROTEIN"/>
    <property type="match status" value="1"/>
</dbReference>
<dbReference type="GO" id="GO:0004623">
    <property type="term" value="F:phospholipase A2 activity"/>
    <property type="evidence" value="ECO:0007669"/>
    <property type="project" value="TreeGrafter"/>
</dbReference>
<feature type="transmembrane region" description="Helical" evidence="2">
    <location>
        <begin position="197"/>
        <end position="215"/>
    </location>
</feature>
<evidence type="ECO:0000313" key="4">
    <source>
        <dbReference type="Proteomes" id="UP000253772"/>
    </source>
</evidence>
<dbReference type="AlphaFoldDB" id="A0A482J208"/>
<feature type="region of interest" description="Disordered" evidence="1">
    <location>
        <begin position="62"/>
        <end position="89"/>
    </location>
</feature>
<dbReference type="EMBL" id="CP037901">
    <property type="protein sequence ID" value="QBP13657.1"/>
    <property type="molecule type" value="Genomic_DNA"/>
</dbReference>